<evidence type="ECO:0000313" key="2">
    <source>
        <dbReference type="Proteomes" id="UP000241546"/>
    </source>
</evidence>
<accession>A0A2T4BA79</accession>
<reference evidence="2" key="1">
    <citation type="submission" date="2016-07" db="EMBL/GenBank/DDBJ databases">
        <title>Multiple horizontal gene transfer events from other fungi enriched the ability of initially mycotrophic Trichoderma (Ascomycota) to feed on dead plant biomass.</title>
        <authorList>
            <consortium name="DOE Joint Genome Institute"/>
            <person name="Atanasova L."/>
            <person name="Chenthamara K."/>
            <person name="Zhang J."/>
            <person name="Grujic M."/>
            <person name="Henrissat B."/>
            <person name="Kuo A."/>
            <person name="Aerts A."/>
            <person name="Salamov A."/>
            <person name="Lipzen A."/>
            <person name="Labutti K."/>
            <person name="Barry K."/>
            <person name="Miao Y."/>
            <person name="Rahimi M.J."/>
            <person name="Shen Q."/>
            <person name="Grigoriev I.V."/>
            <person name="Kubicek C.P."/>
            <person name="Druzhinina I.S."/>
        </authorList>
    </citation>
    <scope>NUCLEOTIDE SEQUENCE [LARGE SCALE GENOMIC DNA]</scope>
    <source>
        <strain evidence="2">TUCIM 6016</strain>
    </source>
</reference>
<evidence type="ECO:0008006" key="3">
    <source>
        <dbReference type="Google" id="ProtNLM"/>
    </source>
</evidence>
<dbReference type="GeneID" id="36605249"/>
<proteinExistence type="predicted"/>
<name>A0A2T4BA79_9HYPO</name>
<dbReference type="Proteomes" id="UP000241546">
    <property type="component" value="Unassembled WGS sequence"/>
</dbReference>
<keyword evidence="2" id="KW-1185">Reference proteome</keyword>
<dbReference type="AlphaFoldDB" id="A0A2T4BA79"/>
<dbReference type="EMBL" id="KZ680213">
    <property type="protein sequence ID" value="PTB66226.1"/>
    <property type="molecule type" value="Genomic_DNA"/>
</dbReference>
<evidence type="ECO:0000313" key="1">
    <source>
        <dbReference type="EMBL" id="PTB66226.1"/>
    </source>
</evidence>
<sequence length="339" mass="38863">MPLRIIDYKDVLQDLDRGIPTAFNTNFHTEADAPGFPIPSNKPFNYGIWLPLILRSRQIPASNLQVVILRRPQIELLVKAAAASIHTRVLNRSYAEDLQEEVYPAFQSLNFPPEGLFMRLGACSPKDGAHTTPGVLAFHSVEDIVLRMTTSLRTWSALTNILNSAAEETHAYFLPFDSRLQSSREYRVFCCPGSLQITAVSQYEWHKPWIFAEKDHHMMSLRAQSIINSIGRVHDDILEFMQAYEDRGLERVIRRQGFTFDVFYDKEIAWCSLIELNTFGVRSACGSCLFHWLSDRALLYGEDLESGCEFRVTMSYDEYWGERGTARDSSILSWLDTFN</sequence>
<gene>
    <name evidence="1" type="ORF">BBK36DRAFT_1200408</name>
</gene>
<dbReference type="OrthoDB" id="360540at2759"/>
<dbReference type="RefSeq" id="XP_024749546.1">
    <property type="nucleotide sequence ID" value="XM_024897131.1"/>
</dbReference>
<organism evidence="1 2">
    <name type="scientific">Trichoderma citrinoviride</name>
    <dbReference type="NCBI Taxonomy" id="58853"/>
    <lineage>
        <taxon>Eukaryota</taxon>
        <taxon>Fungi</taxon>
        <taxon>Dikarya</taxon>
        <taxon>Ascomycota</taxon>
        <taxon>Pezizomycotina</taxon>
        <taxon>Sordariomycetes</taxon>
        <taxon>Hypocreomycetidae</taxon>
        <taxon>Hypocreales</taxon>
        <taxon>Hypocreaceae</taxon>
        <taxon>Trichoderma</taxon>
    </lineage>
</organism>
<protein>
    <recommendedName>
        <fullName evidence="3">Cell division cycle protein 123</fullName>
    </recommendedName>
</protein>